<evidence type="ECO:0000256" key="4">
    <source>
        <dbReference type="ARBA" id="ARBA00012438"/>
    </source>
</evidence>
<evidence type="ECO:0000256" key="9">
    <source>
        <dbReference type="ARBA" id="ARBA00022989"/>
    </source>
</evidence>
<dbReference type="PRINTS" id="PR00344">
    <property type="entry name" value="BCTRLSENSOR"/>
</dbReference>
<evidence type="ECO:0000259" key="15">
    <source>
        <dbReference type="PROSITE" id="PS50885"/>
    </source>
</evidence>
<evidence type="ECO:0000256" key="8">
    <source>
        <dbReference type="ARBA" id="ARBA00022777"/>
    </source>
</evidence>
<keyword evidence="8 16" id="KW-0418">Kinase</keyword>
<evidence type="ECO:0000256" key="7">
    <source>
        <dbReference type="ARBA" id="ARBA00022692"/>
    </source>
</evidence>
<keyword evidence="9 13" id="KW-1133">Transmembrane helix</keyword>
<dbReference type="InterPro" id="IPR005467">
    <property type="entry name" value="His_kinase_dom"/>
</dbReference>
<dbReference type="SUPFAM" id="SSF55874">
    <property type="entry name" value="ATPase domain of HSP90 chaperone/DNA topoisomerase II/histidine kinase"/>
    <property type="match status" value="1"/>
</dbReference>
<dbReference type="InterPro" id="IPR004358">
    <property type="entry name" value="Sig_transdc_His_kin-like_C"/>
</dbReference>
<dbReference type="SMART" id="SM00387">
    <property type="entry name" value="HATPase_c"/>
    <property type="match status" value="1"/>
</dbReference>
<keyword evidence="6" id="KW-0808">Transferase</keyword>
<dbReference type="GO" id="GO:0005886">
    <property type="term" value="C:plasma membrane"/>
    <property type="evidence" value="ECO:0007669"/>
    <property type="project" value="UniProtKB-SubCell"/>
</dbReference>
<dbReference type="InterPro" id="IPR003661">
    <property type="entry name" value="HisK_dim/P_dom"/>
</dbReference>
<dbReference type="PANTHER" id="PTHR45436:SF5">
    <property type="entry name" value="SENSOR HISTIDINE KINASE TRCS"/>
    <property type="match status" value="1"/>
</dbReference>
<feature type="transmembrane region" description="Helical" evidence="13">
    <location>
        <begin position="21"/>
        <end position="41"/>
    </location>
</feature>
<dbReference type="SMART" id="SM00388">
    <property type="entry name" value="HisKA"/>
    <property type="match status" value="1"/>
</dbReference>
<feature type="domain" description="HAMP" evidence="15">
    <location>
        <begin position="194"/>
        <end position="247"/>
    </location>
</feature>
<evidence type="ECO:0000256" key="10">
    <source>
        <dbReference type="ARBA" id="ARBA00023012"/>
    </source>
</evidence>
<evidence type="ECO:0000256" key="5">
    <source>
        <dbReference type="ARBA" id="ARBA00022553"/>
    </source>
</evidence>
<evidence type="ECO:0000313" key="16">
    <source>
        <dbReference type="EMBL" id="TFD29286.1"/>
    </source>
</evidence>
<evidence type="ECO:0000256" key="11">
    <source>
        <dbReference type="ARBA" id="ARBA00023136"/>
    </source>
</evidence>
<dbReference type="InterPro" id="IPR036890">
    <property type="entry name" value="HATPase_C_sf"/>
</dbReference>
<dbReference type="PROSITE" id="PS50109">
    <property type="entry name" value="HIS_KIN"/>
    <property type="match status" value="1"/>
</dbReference>
<keyword evidence="7 13" id="KW-0812">Transmembrane</keyword>
<keyword evidence="11 13" id="KW-0472">Membrane</keyword>
<feature type="region of interest" description="Disordered" evidence="12">
    <location>
        <begin position="379"/>
        <end position="405"/>
    </location>
</feature>
<evidence type="ECO:0000256" key="1">
    <source>
        <dbReference type="ARBA" id="ARBA00000085"/>
    </source>
</evidence>
<proteinExistence type="predicted"/>
<dbReference type="InterPro" id="IPR003594">
    <property type="entry name" value="HATPase_dom"/>
</dbReference>
<comment type="cofactor">
    <cofactor evidence="2">
        <name>a divalent metal cation</name>
        <dbReference type="ChEBI" id="CHEBI:60240"/>
    </cofactor>
</comment>
<evidence type="ECO:0000256" key="13">
    <source>
        <dbReference type="SAM" id="Phobius"/>
    </source>
</evidence>
<feature type="transmembrane region" description="Helical" evidence="13">
    <location>
        <begin position="170"/>
        <end position="193"/>
    </location>
</feature>
<dbReference type="GO" id="GO:0000155">
    <property type="term" value="F:phosphorelay sensor kinase activity"/>
    <property type="evidence" value="ECO:0007669"/>
    <property type="project" value="InterPro"/>
</dbReference>
<dbReference type="EC" id="2.7.13.3" evidence="4"/>
<dbReference type="Pfam" id="PF00672">
    <property type="entry name" value="HAMP"/>
    <property type="match status" value="1"/>
</dbReference>
<dbReference type="Gene3D" id="6.10.340.10">
    <property type="match status" value="1"/>
</dbReference>
<organism evidence="16 17">
    <name type="scientific">Cryobacterium lyxosi</name>
    <dbReference type="NCBI Taxonomy" id="1259228"/>
    <lineage>
        <taxon>Bacteria</taxon>
        <taxon>Bacillati</taxon>
        <taxon>Actinomycetota</taxon>
        <taxon>Actinomycetes</taxon>
        <taxon>Micrococcales</taxon>
        <taxon>Microbacteriaceae</taxon>
        <taxon>Cryobacterium</taxon>
    </lineage>
</organism>
<evidence type="ECO:0000256" key="6">
    <source>
        <dbReference type="ARBA" id="ARBA00022679"/>
    </source>
</evidence>
<gene>
    <name evidence="16" type="ORF">E3T27_00770</name>
</gene>
<keyword evidence="5" id="KW-0597">Phosphoprotein</keyword>
<dbReference type="Pfam" id="PF02518">
    <property type="entry name" value="HATPase_c"/>
    <property type="match status" value="1"/>
</dbReference>
<feature type="domain" description="Histidine kinase" evidence="14">
    <location>
        <begin position="262"/>
        <end position="564"/>
    </location>
</feature>
<dbReference type="SUPFAM" id="SSF158472">
    <property type="entry name" value="HAMP domain-like"/>
    <property type="match status" value="1"/>
</dbReference>
<dbReference type="Gene3D" id="3.30.565.10">
    <property type="entry name" value="Histidine kinase-like ATPase, C-terminal domain"/>
    <property type="match status" value="1"/>
</dbReference>
<dbReference type="RefSeq" id="WP_134571268.1">
    <property type="nucleotide sequence ID" value="NZ_SOGT01000001.1"/>
</dbReference>
<dbReference type="PROSITE" id="PS50885">
    <property type="entry name" value="HAMP"/>
    <property type="match status" value="1"/>
</dbReference>
<dbReference type="OrthoDB" id="9786919at2"/>
<feature type="compositionally biased region" description="Polar residues" evidence="12">
    <location>
        <begin position="384"/>
        <end position="404"/>
    </location>
</feature>
<evidence type="ECO:0000256" key="3">
    <source>
        <dbReference type="ARBA" id="ARBA00004236"/>
    </source>
</evidence>
<dbReference type="PANTHER" id="PTHR45436">
    <property type="entry name" value="SENSOR HISTIDINE KINASE YKOH"/>
    <property type="match status" value="1"/>
</dbReference>
<dbReference type="InterPro" id="IPR003660">
    <property type="entry name" value="HAMP_dom"/>
</dbReference>
<dbReference type="GO" id="GO:0005509">
    <property type="term" value="F:calcium ion binding"/>
    <property type="evidence" value="ECO:0007669"/>
    <property type="project" value="UniProtKB-ARBA"/>
</dbReference>
<name>A0A4R8ZLK9_9MICO</name>
<evidence type="ECO:0000259" key="14">
    <source>
        <dbReference type="PROSITE" id="PS50109"/>
    </source>
</evidence>
<keyword evidence="17" id="KW-1185">Reference proteome</keyword>
<dbReference type="CDD" id="cd00082">
    <property type="entry name" value="HisKA"/>
    <property type="match status" value="1"/>
</dbReference>
<dbReference type="Gene3D" id="1.10.287.130">
    <property type="match status" value="1"/>
</dbReference>
<comment type="subcellular location">
    <subcellularLocation>
        <location evidence="3">Cell membrane</location>
    </subcellularLocation>
</comment>
<dbReference type="InterPro" id="IPR050428">
    <property type="entry name" value="TCS_sensor_his_kinase"/>
</dbReference>
<evidence type="ECO:0000256" key="2">
    <source>
        <dbReference type="ARBA" id="ARBA00001968"/>
    </source>
</evidence>
<keyword evidence="10" id="KW-0902">Two-component regulatory system</keyword>
<comment type="caution">
    <text evidence="16">The sequence shown here is derived from an EMBL/GenBank/DDBJ whole genome shotgun (WGS) entry which is preliminary data.</text>
</comment>
<feature type="transmembrane region" description="Helical" evidence="13">
    <location>
        <begin position="136"/>
        <end position="158"/>
    </location>
</feature>
<dbReference type="SUPFAM" id="SSF47384">
    <property type="entry name" value="Homodimeric domain of signal transducing histidine kinase"/>
    <property type="match status" value="1"/>
</dbReference>
<dbReference type="FunFam" id="3.30.565.10:FF:000006">
    <property type="entry name" value="Sensor histidine kinase WalK"/>
    <property type="match status" value="1"/>
</dbReference>
<dbReference type="FunFam" id="1.10.287.130:FF:000001">
    <property type="entry name" value="Two-component sensor histidine kinase"/>
    <property type="match status" value="1"/>
</dbReference>
<accession>A0A4R8ZLK9</accession>
<evidence type="ECO:0000313" key="17">
    <source>
        <dbReference type="Proteomes" id="UP000298424"/>
    </source>
</evidence>
<dbReference type="EMBL" id="SOGT01000001">
    <property type="protein sequence ID" value="TFD29286.1"/>
    <property type="molecule type" value="Genomic_DNA"/>
</dbReference>
<dbReference type="SMART" id="SM00304">
    <property type="entry name" value="HAMP"/>
    <property type="match status" value="1"/>
</dbReference>
<dbReference type="AlphaFoldDB" id="A0A4R8ZLK9"/>
<comment type="catalytic activity">
    <reaction evidence="1">
        <text>ATP + protein L-histidine = ADP + protein N-phospho-L-histidine.</text>
        <dbReference type="EC" id="2.7.13.3"/>
    </reaction>
</comment>
<reference evidence="16 17" key="1">
    <citation type="submission" date="2019-03" db="EMBL/GenBank/DDBJ databases">
        <title>Genomics of glacier-inhabiting Cryobacterium strains.</title>
        <authorList>
            <person name="Liu Q."/>
            <person name="Xin Y.-H."/>
        </authorList>
    </citation>
    <scope>NUCLEOTIDE SEQUENCE [LARGE SCALE GENOMIC DNA]</scope>
    <source>
        <strain evidence="16 17">TMT1-1</strain>
    </source>
</reference>
<dbReference type="Pfam" id="PF00512">
    <property type="entry name" value="HisKA"/>
    <property type="match status" value="1"/>
</dbReference>
<dbReference type="Proteomes" id="UP000298424">
    <property type="component" value="Unassembled WGS sequence"/>
</dbReference>
<dbReference type="InterPro" id="IPR036097">
    <property type="entry name" value="HisK_dim/P_sf"/>
</dbReference>
<evidence type="ECO:0000256" key="12">
    <source>
        <dbReference type="SAM" id="MobiDB-lite"/>
    </source>
</evidence>
<protein>
    <recommendedName>
        <fullName evidence="4">histidine kinase</fullName>
        <ecNumber evidence="4">2.7.13.3</ecNumber>
    </recommendedName>
</protein>
<sequence length="577" mass="61881">MHETLSRRWSSISLRSKITGVTVLMLTLGLLVSGIGTMAMLKQYVVTQVDTQLQVDTQTALSGYSSSVFSQGDTEGVASDYFVALYDQDGTLITRTWQDRDHAELPVVGMPLDLKRVSQLDGQIQTLWDAAHDTEFHAIMVPVVISPTGTYGTLVMAVSLRPTENTMATYLTIFLGFGAGVVLIGAMLTRVLVTTTFVPLREAEQTAAAIADGDFSQRLGGATPNTEVGRLNRSLNIMLSRIDRAFKDRARTIDQMRRFVGDASHELRTPLVSVRGYAELYRMGALQTPEDVAQAMERIEKEAIRMGGLVEDLLELARLDETKPLALTPVDLVPLARDAALDTMASSPGRQVTVLTPPPPVKPRGDDLGVTLDGDSGEILPVGNDSSESVTTGTITRPSGTGTPTGAIAFAGATLARLRTRKPRRGSPVMPDADLTALPVDTLLPPIVMAEENKIRQVITNLMGNAMRFTATDSPIELEVMVDSQTQRASIAVIDHGEGIPPQIREKIFQRFWRADSSRARETGGSGLGLAIVAAIVASHNGTVDVVETPGGGATFRVSLPLAGTPSAPQHAQPVIP</sequence>
<dbReference type="CDD" id="cd06225">
    <property type="entry name" value="HAMP"/>
    <property type="match status" value="1"/>
</dbReference>